<accession>A0A9D3YE88</accession>
<gene>
    <name evidence="2" type="ORF">DPMN_073915</name>
</gene>
<keyword evidence="1" id="KW-0732">Signal</keyword>
<comment type="caution">
    <text evidence="2">The sequence shown here is derived from an EMBL/GenBank/DDBJ whole genome shotgun (WGS) entry which is preliminary data.</text>
</comment>
<name>A0A9D3YE88_DREPO</name>
<proteinExistence type="predicted"/>
<keyword evidence="3" id="KW-1185">Reference proteome</keyword>
<organism evidence="2 3">
    <name type="scientific">Dreissena polymorpha</name>
    <name type="common">Zebra mussel</name>
    <name type="synonym">Mytilus polymorpha</name>
    <dbReference type="NCBI Taxonomy" id="45954"/>
    <lineage>
        <taxon>Eukaryota</taxon>
        <taxon>Metazoa</taxon>
        <taxon>Spiralia</taxon>
        <taxon>Lophotrochozoa</taxon>
        <taxon>Mollusca</taxon>
        <taxon>Bivalvia</taxon>
        <taxon>Autobranchia</taxon>
        <taxon>Heteroconchia</taxon>
        <taxon>Euheterodonta</taxon>
        <taxon>Imparidentia</taxon>
        <taxon>Neoheterodontei</taxon>
        <taxon>Myida</taxon>
        <taxon>Dreissenoidea</taxon>
        <taxon>Dreissenidae</taxon>
        <taxon>Dreissena</taxon>
    </lineage>
</organism>
<feature type="chain" id="PRO_5038899150" evidence="1">
    <location>
        <begin position="21"/>
        <end position="87"/>
    </location>
</feature>
<dbReference type="EMBL" id="JAIWYP010000015">
    <property type="protein sequence ID" value="KAH3698969.1"/>
    <property type="molecule type" value="Genomic_DNA"/>
</dbReference>
<evidence type="ECO:0000313" key="2">
    <source>
        <dbReference type="EMBL" id="KAH3698969.1"/>
    </source>
</evidence>
<sequence>MIRSVIIVLSTILLVAYCQAFSRLPKTRARPGGLSCLDVCDSDVEYCDIQCKWLYGDQRPMEDLENFTNCLSRCAGIYVKCFSRCNY</sequence>
<reference evidence="2" key="1">
    <citation type="journal article" date="2019" name="bioRxiv">
        <title>The Genome of the Zebra Mussel, Dreissena polymorpha: A Resource for Invasive Species Research.</title>
        <authorList>
            <person name="McCartney M.A."/>
            <person name="Auch B."/>
            <person name="Kono T."/>
            <person name="Mallez S."/>
            <person name="Zhang Y."/>
            <person name="Obille A."/>
            <person name="Becker A."/>
            <person name="Abrahante J.E."/>
            <person name="Garbe J."/>
            <person name="Badalamenti J.P."/>
            <person name="Herman A."/>
            <person name="Mangelson H."/>
            <person name="Liachko I."/>
            <person name="Sullivan S."/>
            <person name="Sone E.D."/>
            <person name="Koren S."/>
            <person name="Silverstein K.A.T."/>
            <person name="Beckman K.B."/>
            <person name="Gohl D.M."/>
        </authorList>
    </citation>
    <scope>NUCLEOTIDE SEQUENCE</scope>
    <source>
        <strain evidence="2">Duluth1</strain>
        <tissue evidence="2">Whole animal</tissue>
    </source>
</reference>
<dbReference type="AlphaFoldDB" id="A0A9D3YE88"/>
<protein>
    <submittedName>
        <fullName evidence="2">Uncharacterized protein</fullName>
    </submittedName>
</protein>
<reference evidence="2" key="2">
    <citation type="submission" date="2020-11" db="EMBL/GenBank/DDBJ databases">
        <authorList>
            <person name="McCartney M.A."/>
            <person name="Auch B."/>
            <person name="Kono T."/>
            <person name="Mallez S."/>
            <person name="Becker A."/>
            <person name="Gohl D.M."/>
            <person name="Silverstein K.A.T."/>
            <person name="Koren S."/>
            <person name="Bechman K.B."/>
            <person name="Herman A."/>
            <person name="Abrahante J.E."/>
            <person name="Garbe J."/>
        </authorList>
    </citation>
    <scope>NUCLEOTIDE SEQUENCE</scope>
    <source>
        <strain evidence="2">Duluth1</strain>
        <tissue evidence="2">Whole animal</tissue>
    </source>
</reference>
<evidence type="ECO:0000313" key="3">
    <source>
        <dbReference type="Proteomes" id="UP000828390"/>
    </source>
</evidence>
<feature type="signal peptide" evidence="1">
    <location>
        <begin position="1"/>
        <end position="20"/>
    </location>
</feature>
<dbReference type="Proteomes" id="UP000828390">
    <property type="component" value="Unassembled WGS sequence"/>
</dbReference>
<evidence type="ECO:0000256" key="1">
    <source>
        <dbReference type="SAM" id="SignalP"/>
    </source>
</evidence>